<evidence type="ECO:0000313" key="8">
    <source>
        <dbReference type="EMBL" id="MBP1993200.1"/>
    </source>
</evidence>
<dbReference type="RefSeq" id="WP_245375766.1">
    <property type="nucleotide sequence ID" value="NZ_JAGGLB010000017.1"/>
</dbReference>
<dbReference type="PANTHER" id="PTHR43496:SF1">
    <property type="entry name" value="POLYGALACTURONAN_RHAMNOGALACTURONAN TRANSPORT SYSTEM PERMEASE PROTEIN YTEP"/>
    <property type="match status" value="1"/>
</dbReference>
<dbReference type="CDD" id="cd06261">
    <property type="entry name" value="TM_PBP2"/>
    <property type="match status" value="1"/>
</dbReference>
<keyword evidence="2 6" id="KW-0813">Transport</keyword>
<protein>
    <submittedName>
        <fullName evidence="8">Aldouronate transport system permease protein</fullName>
    </submittedName>
</protein>
<dbReference type="InterPro" id="IPR035906">
    <property type="entry name" value="MetI-like_sf"/>
</dbReference>
<comment type="similarity">
    <text evidence="6">Belongs to the binding-protein-dependent transport system permease family.</text>
</comment>
<reference evidence="8 9" key="1">
    <citation type="submission" date="2021-03" db="EMBL/GenBank/DDBJ databases">
        <title>Genomic Encyclopedia of Type Strains, Phase IV (KMG-IV): sequencing the most valuable type-strain genomes for metagenomic binning, comparative biology and taxonomic classification.</title>
        <authorList>
            <person name="Goeker M."/>
        </authorList>
    </citation>
    <scope>NUCLEOTIDE SEQUENCE [LARGE SCALE GENOMIC DNA]</scope>
    <source>
        <strain evidence="8 9">DSM 26048</strain>
    </source>
</reference>
<evidence type="ECO:0000259" key="7">
    <source>
        <dbReference type="PROSITE" id="PS50928"/>
    </source>
</evidence>
<keyword evidence="9" id="KW-1185">Reference proteome</keyword>
<comment type="subcellular location">
    <subcellularLocation>
        <location evidence="6">Cell membrane</location>
        <topology evidence="6">Multi-pass membrane protein</topology>
    </subcellularLocation>
    <subcellularLocation>
        <location evidence="1">Membrane</location>
        <topology evidence="1">Multi-pass membrane protein</topology>
    </subcellularLocation>
</comment>
<comment type="caution">
    <text evidence="8">The sequence shown here is derived from an EMBL/GenBank/DDBJ whole genome shotgun (WGS) entry which is preliminary data.</text>
</comment>
<accession>A0ABS4J033</accession>
<evidence type="ECO:0000256" key="1">
    <source>
        <dbReference type="ARBA" id="ARBA00004141"/>
    </source>
</evidence>
<gene>
    <name evidence="8" type="ORF">J2Z66_004817</name>
</gene>
<dbReference type="PANTHER" id="PTHR43496">
    <property type="entry name" value="PROTEIN LPLB"/>
    <property type="match status" value="1"/>
</dbReference>
<dbReference type="SUPFAM" id="SSF161098">
    <property type="entry name" value="MetI-like"/>
    <property type="match status" value="1"/>
</dbReference>
<evidence type="ECO:0000256" key="2">
    <source>
        <dbReference type="ARBA" id="ARBA00022448"/>
    </source>
</evidence>
<evidence type="ECO:0000313" key="9">
    <source>
        <dbReference type="Proteomes" id="UP001519287"/>
    </source>
</evidence>
<keyword evidence="4 6" id="KW-1133">Transmembrane helix</keyword>
<feature type="domain" description="ABC transmembrane type-1" evidence="7">
    <location>
        <begin position="73"/>
        <end position="288"/>
    </location>
</feature>
<feature type="transmembrane region" description="Helical" evidence="6">
    <location>
        <begin position="77"/>
        <end position="101"/>
    </location>
</feature>
<keyword evidence="5 6" id="KW-0472">Membrane</keyword>
<dbReference type="Pfam" id="PF00528">
    <property type="entry name" value="BPD_transp_1"/>
    <property type="match status" value="1"/>
</dbReference>
<dbReference type="PROSITE" id="PS50928">
    <property type="entry name" value="ABC_TM1"/>
    <property type="match status" value="1"/>
</dbReference>
<dbReference type="InterPro" id="IPR000515">
    <property type="entry name" value="MetI-like"/>
</dbReference>
<dbReference type="Gene3D" id="1.10.3720.10">
    <property type="entry name" value="MetI-like"/>
    <property type="match status" value="1"/>
</dbReference>
<feature type="transmembrane region" description="Helical" evidence="6">
    <location>
        <begin position="12"/>
        <end position="30"/>
    </location>
</feature>
<feature type="transmembrane region" description="Helical" evidence="6">
    <location>
        <begin position="113"/>
        <end position="133"/>
    </location>
</feature>
<feature type="transmembrane region" description="Helical" evidence="6">
    <location>
        <begin position="174"/>
        <end position="195"/>
    </location>
</feature>
<evidence type="ECO:0000256" key="6">
    <source>
        <dbReference type="RuleBase" id="RU363032"/>
    </source>
</evidence>
<feature type="transmembrane region" description="Helical" evidence="6">
    <location>
        <begin position="207"/>
        <end position="225"/>
    </location>
</feature>
<evidence type="ECO:0000256" key="5">
    <source>
        <dbReference type="ARBA" id="ARBA00023136"/>
    </source>
</evidence>
<proteinExistence type="inferred from homology"/>
<dbReference type="Proteomes" id="UP001519287">
    <property type="component" value="Unassembled WGS sequence"/>
</dbReference>
<keyword evidence="3 6" id="KW-0812">Transmembrane</keyword>
<dbReference type="EMBL" id="JAGGLB010000017">
    <property type="protein sequence ID" value="MBP1993200.1"/>
    <property type="molecule type" value="Genomic_DNA"/>
</dbReference>
<name>A0ABS4J033_9BACL</name>
<sequence>MKKSWNLSNDAWILWLMALPGVAYFIIFKYTPMLGNVIAFQEYNIFQGIFNSPWVGFKQFIKMFEYPEFMQIFRNTLILSFYTIVFGFPAPLLFALLLNEVRWMFFKRVTQTLVYLPHFLSWVIVGGIFINLLSYDGIINTVLAGFGLEKPIDFITQSHYFRGILVITDTWKEVGWGTIIYLAAITAVNPNLYEAAMVDGAGRWKQIWHITLPSIMSTIIVLFLLKIGTFMESNFEQIYIFLNPLVRDVGEVIDTYVFRVGFQGSKFSYTTAIGIFKSIIGLVLIVSLNNISKKTTGESLY</sequence>
<evidence type="ECO:0000256" key="3">
    <source>
        <dbReference type="ARBA" id="ARBA00022692"/>
    </source>
</evidence>
<feature type="transmembrane region" description="Helical" evidence="6">
    <location>
        <begin position="267"/>
        <end position="288"/>
    </location>
</feature>
<organism evidence="8 9">
    <name type="scientific">Paenibacillus eucommiae</name>
    <dbReference type="NCBI Taxonomy" id="1355755"/>
    <lineage>
        <taxon>Bacteria</taxon>
        <taxon>Bacillati</taxon>
        <taxon>Bacillota</taxon>
        <taxon>Bacilli</taxon>
        <taxon>Bacillales</taxon>
        <taxon>Paenibacillaceae</taxon>
        <taxon>Paenibacillus</taxon>
    </lineage>
</organism>
<evidence type="ECO:0000256" key="4">
    <source>
        <dbReference type="ARBA" id="ARBA00022989"/>
    </source>
</evidence>